<keyword evidence="2" id="KW-1185">Reference proteome</keyword>
<dbReference type="Proteomes" id="UP000008983">
    <property type="component" value="Unassembled WGS sequence"/>
</dbReference>
<evidence type="ECO:0000313" key="2">
    <source>
        <dbReference type="Proteomes" id="UP000008983"/>
    </source>
</evidence>
<dbReference type="GeneID" id="14904968"/>
<sequence>MNLQGLKKKRVKKIQKNNKNMFQKDAFEAVQLLKAFSFNNTKSHNYKEQFFLQYLKPIIVNNFKQVKNFNFNLFDLFTGNKIISFKYNQKKQVYSIIKYLTKKYGNKFQKQFLIGKDKLNQKEQQLYTRFYKIYKKTNYQSKMYLNIQVLLDINQKTNQILNGFIIQKNKESILMMK</sequence>
<evidence type="ECO:0000313" key="1">
    <source>
        <dbReference type="EMBL" id="EGR28881.1"/>
    </source>
</evidence>
<dbReference type="EMBL" id="GL984205">
    <property type="protein sequence ID" value="EGR28881.1"/>
    <property type="molecule type" value="Genomic_DNA"/>
</dbReference>
<dbReference type="InParanoid" id="G0R0X0"/>
<accession>G0R0X0</accession>
<reference evidence="1 2" key="1">
    <citation type="submission" date="2011-07" db="EMBL/GenBank/DDBJ databases">
        <authorList>
            <person name="Coyne R."/>
            <person name="Brami D."/>
            <person name="Johnson J."/>
            <person name="Hostetler J."/>
            <person name="Hannick L."/>
            <person name="Clark T."/>
            <person name="Cassidy-Hanley D."/>
            <person name="Inman J."/>
        </authorList>
    </citation>
    <scope>NUCLEOTIDE SEQUENCE [LARGE SCALE GENOMIC DNA]</scope>
    <source>
        <strain evidence="1 2">G5</strain>
    </source>
</reference>
<name>G0R0X0_ICHMU</name>
<proteinExistence type="predicted"/>
<protein>
    <submittedName>
        <fullName evidence="1">Uncharacterized protein</fullName>
    </submittedName>
</protein>
<dbReference type="RefSeq" id="XP_004030117.1">
    <property type="nucleotide sequence ID" value="XM_004030069.1"/>
</dbReference>
<dbReference type="AlphaFoldDB" id="G0R0X0"/>
<organism evidence="1 2">
    <name type="scientific">Ichthyophthirius multifiliis</name>
    <name type="common">White spot disease agent</name>
    <name type="synonym">Ich</name>
    <dbReference type="NCBI Taxonomy" id="5932"/>
    <lineage>
        <taxon>Eukaryota</taxon>
        <taxon>Sar</taxon>
        <taxon>Alveolata</taxon>
        <taxon>Ciliophora</taxon>
        <taxon>Intramacronucleata</taxon>
        <taxon>Oligohymenophorea</taxon>
        <taxon>Hymenostomatida</taxon>
        <taxon>Ophryoglenina</taxon>
        <taxon>Ichthyophthirius</taxon>
    </lineage>
</organism>
<gene>
    <name evidence="1" type="ORF">IMG5_167340</name>
</gene>